<name>A0A8I2YFV0_9AGAM</name>
<keyword evidence="2" id="KW-1185">Reference proteome</keyword>
<sequence>MTASSAVTSPETPPVLHLLSHLHSKKSSAPFTSNPDPDKLKQALQVGGQIDLDVKSGAGTFKTAQKIELSLSPLRPSGLRSISSQLIAGRCPYLNHSGAKPKPLFLQLSMGDKSKQLYREANILYWAIVLLDLAFSQVNQCIDVMKEPPPFDIPCLHFIEASFMFAYTLDHADDCQGAGGHQPGTVRSTFLAKEIICSNFFKYIHNSSASPHQLADLHANNIAHFLSFT</sequence>
<comment type="caution">
    <text evidence="1">The sequence shown here is derived from an EMBL/GenBank/DDBJ whole genome shotgun (WGS) entry which is preliminary data.</text>
</comment>
<dbReference type="Proteomes" id="UP000683000">
    <property type="component" value="Unassembled WGS sequence"/>
</dbReference>
<protein>
    <submittedName>
        <fullName evidence="1">Uncharacterized protein</fullName>
    </submittedName>
</protein>
<dbReference type="AlphaFoldDB" id="A0A8I2YFV0"/>
<evidence type="ECO:0000313" key="2">
    <source>
        <dbReference type="Proteomes" id="UP000683000"/>
    </source>
</evidence>
<evidence type="ECO:0000313" key="1">
    <source>
        <dbReference type="EMBL" id="KAG6371159.1"/>
    </source>
</evidence>
<proteinExistence type="predicted"/>
<accession>A0A8I2YFV0</accession>
<gene>
    <name evidence="1" type="ORF">JVT61DRAFT_9936</name>
</gene>
<dbReference type="OrthoDB" id="301415at2759"/>
<dbReference type="EMBL" id="JAGFBS010000039">
    <property type="protein sequence ID" value="KAG6371159.1"/>
    <property type="molecule type" value="Genomic_DNA"/>
</dbReference>
<reference evidence="1" key="1">
    <citation type="submission" date="2021-03" db="EMBL/GenBank/DDBJ databases">
        <title>Evolutionary innovations through gain and loss of genes in the ectomycorrhizal Boletales.</title>
        <authorList>
            <person name="Wu G."/>
            <person name="Miyauchi S."/>
            <person name="Morin E."/>
            <person name="Yang Z.-L."/>
            <person name="Xu J."/>
            <person name="Martin F.M."/>
        </authorList>
    </citation>
    <scope>NUCLEOTIDE SEQUENCE</scope>
    <source>
        <strain evidence="1">BR01</strain>
    </source>
</reference>
<organism evidence="1 2">
    <name type="scientific">Boletus reticuloceps</name>
    <dbReference type="NCBI Taxonomy" id="495285"/>
    <lineage>
        <taxon>Eukaryota</taxon>
        <taxon>Fungi</taxon>
        <taxon>Dikarya</taxon>
        <taxon>Basidiomycota</taxon>
        <taxon>Agaricomycotina</taxon>
        <taxon>Agaricomycetes</taxon>
        <taxon>Agaricomycetidae</taxon>
        <taxon>Boletales</taxon>
        <taxon>Boletineae</taxon>
        <taxon>Boletaceae</taxon>
        <taxon>Boletoideae</taxon>
        <taxon>Boletus</taxon>
    </lineage>
</organism>